<reference evidence="3 4" key="1">
    <citation type="submission" date="2018-06" db="EMBL/GenBank/DDBJ databases">
        <title>Genome conservation of Clostridium tetani.</title>
        <authorList>
            <person name="Bruggemann H."/>
            <person name="Popoff M.R."/>
        </authorList>
    </citation>
    <scope>NUCLEOTIDE SEQUENCE [LARGE SCALE GENOMIC DNA]</scope>
    <source>
        <strain evidence="3 4">2017.061</strain>
    </source>
</reference>
<evidence type="ECO:0000259" key="2">
    <source>
        <dbReference type="Pfam" id="PF12945"/>
    </source>
</evidence>
<dbReference type="SUPFAM" id="SSF141371">
    <property type="entry name" value="PilZ domain-like"/>
    <property type="match status" value="1"/>
</dbReference>
<gene>
    <name evidence="3" type="ORF">DP130_05430</name>
</gene>
<keyword evidence="3" id="KW-0282">Flagellum</keyword>
<dbReference type="GO" id="GO:0035438">
    <property type="term" value="F:cyclic-di-GMP binding"/>
    <property type="evidence" value="ECO:0007669"/>
    <property type="project" value="InterPro"/>
</dbReference>
<comment type="caution">
    <text evidence="3">The sequence shown here is derived from an EMBL/GenBank/DDBJ whole genome shotgun (WGS) entry which is preliminary data.</text>
</comment>
<proteinExistence type="predicted"/>
<feature type="domain" description="Type III secretion system flagellar brake protein YcgR PilZN" evidence="2">
    <location>
        <begin position="15"/>
        <end position="94"/>
    </location>
</feature>
<keyword evidence="3" id="KW-0969">Cilium</keyword>
<sequence>MVGWIIMKSIKEFNVNGRIEILMDDGVYKSNVQDINKEYIAISIPVKDGEYLPLRLEDTVEAVYYNKNKLYKFYTIVSGRKVDDRVMMVLLKHPDKISKVQRRNFVRVPFTVEVLCALLEKNQSIKNITDNQFEFFHGHTVDISGGGIKLSTEKELQLGELLIITIPIKDENISIKGKIIRKEKINEFVYGVAFEDVDNKTVEKIVSLLFQIMRKHRKTGMKER</sequence>
<dbReference type="Pfam" id="PF12945">
    <property type="entry name" value="PilZNR"/>
    <property type="match status" value="1"/>
</dbReference>
<accession>A0A4Q0VCT5</accession>
<name>A0A4Q0VCT5_CLOTA</name>
<dbReference type="InterPro" id="IPR009875">
    <property type="entry name" value="PilZ_domain"/>
</dbReference>
<protein>
    <submittedName>
        <fullName evidence="3">Flagellar protein</fullName>
    </submittedName>
</protein>
<dbReference type="Proteomes" id="UP000290921">
    <property type="component" value="Unassembled WGS sequence"/>
</dbReference>
<dbReference type="InterPro" id="IPR009926">
    <property type="entry name" value="T3SS_YcgR_PilZN"/>
</dbReference>
<evidence type="ECO:0000313" key="3">
    <source>
        <dbReference type="EMBL" id="RXI49498.1"/>
    </source>
</evidence>
<feature type="domain" description="PilZ" evidence="1">
    <location>
        <begin position="101"/>
        <end position="211"/>
    </location>
</feature>
<dbReference type="AlphaFoldDB" id="A0A4Q0VCT5"/>
<keyword evidence="3" id="KW-0966">Cell projection</keyword>
<evidence type="ECO:0000259" key="1">
    <source>
        <dbReference type="Pfam" id="PF07238"/>
    </source>
</evidence>
<dbReference type="Pfam" id="PF07238">
    <property type="entry name" value="PilZ"/>
    <property type="match status" value="1"/>
</dbReference>
<dbReference type="EMBL" id="QMAP01000004">
    <property type="protein sequence ID" value="RXI49498.1"/>
    <property type="molecule type" value="Genomic_DNA"/>
</dbReference>
<evidence type="ECO:0000313" key="4">
    <source>
        <dbReference type="Proteomes" id="UP000290921"/>
    </source>
</evidence>
<dbReference type="Gene3D" id="2.40.10.220">
    <property type="entry name" value="predicted glycosyltransferase like domains"/>
    <property type="match status" value="1"/>
</dbReference>
<organism evidence="3 4">
    <name type="scientific">Clostridium tetani</name>
    <dbReference type="NCBI Taxonomy" id="1513"/>
    <lineage>
        <taxon>Bacteria</taxon>
        <taxon>Bacillati</taxon>
        <taxon>Bacillota</taxon>
        <taxon>Clostridia</taxon>
        <taxon>Eubacteriales</taxon>
        <taxon>Clostridiaceae</taxon>
        <taxon>Clostridium</taxon>
    </lineage>
</organism>